<evidence type="ECO:0000313" key="3">
    <source>
        <dbReference type="Proteomes" id="UP000433876"/>
    </source>
</evidence>
<dbReference type="AlphaFoldDB" id="A0A8S8ZC85"/>
<dbReference type="Proteomes" id="UP000433876">
    <property type="component" value="Unassembled WGS sequence"/>
</dbReference>
<dbReference type="VEuPathDB" id="FungiDB:SMAC_08140"/>
<sequence>MLPPIDNSVLENNPQFANLYKGLTELLLNGDGSTKLPPQNSVAQERKSVTDELNKHRLKAAEETLLIHALSTTGPDPVPILIPERDSYQSGQRPSISGGLPVQRRFERPWLSQQSPVTVPPNLKQPLTDLLLLLPSFLALDFSSSSPEQPLDAETLSLILTSPPLSQLPSLLPYLGPLLSQTLHARASELTNIIRLAHPSITNSTPSTTTTGTPNLSSTSRLIPHLPNKISTLTTSTLPNLHTTLLKSRLTTSSNITTLLAKYTLALSSLIKTLEAKHGPIARSLEFKASETALLSRKAEKECELALLGIRREVYTPEVRRALVECGAWLRGEERRLREEVERGRGLLRGYGVVLKGQEEVEGDLDKEKVMREIARVYGEMEREVEAVRRDLERLGGV</sequence>
<dbReference type="EMBL" id="NMPR01000200">
    <property type="protein sequence ID" value="KAA8628184.1"/>
    <property type="molecule type" value="Genomic_DNA"/>
</dbReference>
<comment type="caution">
    <text evidence="2">The sequence shown here is derived from an EMBL/GenBank/DDBJ whole genome shotgun (WGS) entry which is preliminary data.</text>
</comment>
<evidence type="ECO:0000256" key="1">
    <source>
        <dbReference type="SAM" id="MobiDB-lite"/>
    </source>
</evidence>
<protein>
    <submittedName>
        <fullName evidence="2">Uncharacterized protein</fullName>
    </submittedName>
</protein>
<organism evidence="2 3">
    <name type="scientific">Sordaria macrospora</name>
    <dbReference type="NCBI Taxonomy" id="5147"/>
    <lineage>
        <taxon>Eukaryota</taxon>
        <taxon>Fungi</taxon>
        <taxon>Dikarya</taxon>
        <taxon>Ascomycota</taxon>
        <taxon>Pezizomycotina</taxon>
        <taxon>Sordariomycetes</taxon>
        <taxon>Sordariomycetidae</taxon>
        <taxon>Sordariales</taxon>
        <taxon>Sordariaceae</taxon>
        <taxon>Sordaria</taxon>
    </lineage>
</organism>
<name>A0A8S8ZC85_SORMA</name>
<reference evidence="2 3" key="1">
    <citation type="submission" date="2017-07" db="EMBL/GenBank/DDBJ databases">
        <title>Genome sequence of the Sordaria macrospora wild type strain R19027.</title>
        <authorList>
            <person name="Nowrousian M."/>
            <person name="Teichert I."/>
            <person name="Kueck U."/>
        </authorList>
    </citation>
    <scope>NUCLEOTIDE SEQUENCE [LARGE SCALE GENOMIC DNA]</scope>
    <source>
        <strain evidence="2 3">R19027</strain>
        <tissue evidence="2">Mycelium</tissue>
    </source>
</reference>
<gene>
    <name evidence="2" type="ORF">SMACR_08140</name>
</gene>
<evidence type="ECO:0000313" key="2">
    <source>
        <dbReference type="EMBL" id="KAA8628184.1"/>
    </source>
</evidence>
<proteinExistence type="predicted"/>
<feature type="region of interest" description="Disordered" evidence="1">
    <location>
        <begin position="201"/>
        <end position="220"/>
    </location>
</feature>
<accession>A0A8S8ZC85</accession>